<protein>
    <recommendedName>
        <fullName evidence="13 14">Crossover junction endodeoxyribonuclease RuvC</fullName>
        <ecNumber evidence="13 14">3.1.21.10</ecNumber>
    </recommendedName>
    <alternativeName>
        <fullName evidence="13">Holliday junction nuclease RuvC</fullName>
    </alternativeName>
    <alternativeName>
        <fullName evidence="13">Holliday junction resolvase RuvC</fullName>
    </alternativeName>
</protein>
<dbReference type="NCBIfam" id="NF000711">
    <property type="entry name" value="PRK00039.2-1"/>
    <property type="match status" value="1"/>
</dbReference>
<comment type="function">
    <text evidence="13">The RuvA-RuvB-RuvC complex processes Holliday junction (HJ) DNA during genetic recombination and DNA repair. Endonuclease that resolves HJ intermediates. Cleaves cruciform DNA by making single-stranded nicks across the HJ at symmetrical positions within the homologous arms, yielding a 5'-phosphate and a 3'-hydroxyl group; requires a central core of homology in the junction. The consensus cleavage sequence is 5'-(A/T)TT(C/G)-3'. Cleavage occurs on the 3'-side of the TT dinucleotide at the point of strand exchange. HJ branch migration catalyzed by RuvA-RuvB allows RuvC to scan DNA until it finds its consensus sequence, where it cleaves and resolves the cruciform DNA.</text>
</comment>
<dbReference type="GO" id="GO:0048476">
    <property type="term" value="C:Holliday junction resolvase complex"/>
    <property type="evidence" value="ECO:0007669"/>
    <property type="project" value="UniProtKB-UniRule"/>
</dbReference>
<evidence type="ECO:0000256" key="3">
    <source>
        <dbReference type="ARBA" id="ARBA00022722"/>
    </source>
</evidence>
<comment type="cofactor">
    <cofactor evidence="13">
        <name>Mg(2+)</name>
        <dbReference type="ChEBI" id="CHEBI:18420"/>
    </cofactor>
    <text evidence="13">Binds 2 Mg(2+) ion per subunit.</text>
</comment>
<dbReference type="EC" id="3.1.21.10" evidence="13 14"/>
<dbReference type="PROSITE" id="PS01321">
    <property type="entry name" value="RUVC"/>
    <property type="match status" value="1"/>
</dbReference>
<dbReference type="PRINTS" id="PR00696">
    <property type="entry name" value="RSOLVASERUVC"/>
</dbReference>
<feature type="binding site" evidence="13">
    <location>
        <position position="94"/>
    </location>
    <ligand>
        <name>Mg(2+)</name>
        <dbReference type="ChEBI" id="CHEBI:18420"/>
        <label>2</label>
    </ligand>
</feature>
<feature type="active site" evidence="13">
    <location>
        <position position="94"/>
    </location>
</feature>
<dbReference type="PANTHER" id="PTHR30194">
    <property type="entry name" value="CROSSOVER JUNCTION ENDODEOXYRIBONUCLEASE RUVC"/>
    <property type="match status" value="1"/>
</dbReference>
<feature type="binding site" evidence="13">
    <location>
        <position position="35"/>
    </location>
    <ligand>
        <name>Mg(2+)</name>
        <dbReference type="ChEBI" id="CHEBI:18420"/>
        <label>1</label>
    </ligand>
</feature>
<reference evidence="15 16" key="1">
    <citation type="submission" date="2017-01" db="EMBL/GenBank/DDBJ databases">
        <title>Deconstructing symbiosis and pathogenesis requirements using a combined genomic-metabolomic approach.</title>
        <authorList>
            <person name="Tobias N.J."/>
            <person name="Wolff H."/>
            <person name="Djahanschiri B."/>
            <person name="Ebersberger I."/>
            <person name="Bode H.B."/>
        </authorList>
    </citation>
    <scope>NUCLEOTIDE SEQUENCE [LARGE SCALE GENOMIC DNA]</scope>
    <source>
        <strain evidence="15 16">DSM 4764</strain>
    </source>
</reference>
<keyword evidence="3 13" id="KW-0540">Nuclease</keyword>
<evidence type="ECO:0000256" key="2">
    <source>
        <dbReference type="ARBA" id="ARBA00022490"/>
    </source>
</evidence>
<keyword evidence="5 13" id="KW-0255">Endonuclease</keyword>
<dbReference type="GO" id="GO:0000287">
    <property type="term" value="F:magnesium ion binding"/>
    <property type="evidence" value="ECO:0007669"/>
    <property type="project" value="UniProtKB-UniRule"/>
</dbReference>
<dbReference type="GO" id="GO:0003677">
    <property type="term" value="F:DNA binding"/>
    <property type="evidence" value="ECO:0007669"/>
    <property type="project" value="UniProtKB-KW"/>
</dbReference>
<evidence type="ECO:0000256" key="11">
    <source>
        <dbReference type="ARBA" id="ARBA00023204"/>
    </source>
</evidence>
<dbReference type="InterPro" id="IPR002176">
    <property type="entry name" value="X-over_junc_endoDNase_RuvC"/>
</dbReference>
<dbReference type="GO" id="GO:0008821">
    <property type="term" value="F:crossover junction DNA endonuclease activity"/>
    <property type="evidence" value="ECO:0007669"/>
    <property type="project" value="UniProtKB-UniRule"/>
</dbReference>
<keyword evidence="6 13" id="KW-0227">DNA damage</keyword>
<dbReference type="EMBL" id="MUBK01000017">
    <property type="protein sequence ID" value="OTA19592.1"/>
    <property type="molecule type" value="Genomic_DNA"/>
</dbReference>
<evidence type="ECO:0000256" key="12">
    <source>
        <dbReference type="ARBA" id="ARBA00029354"/>
    </source>
</evidence>
<dbReference type="Gene3D" id="3.30.420.10">
    <property type="entry name" value="Ribonuclease H-like superfamily/Ribonuclease H"/>
    <property type="match status" value="1"/>
</dbReference>
<name>A0A1Y2SPE3_9GAMM</name>
<comment type="subcellular location">
    <subcellularLocation>
        <location evidence="13">Cytoplasm</location>
    </subcellularLocation>
</comment>
<dbReference type="InterPro" id="IPR036397">
    <property type="entry name" value="RNaseH_sf"/>
</dbReference>
<feature type="active site" evidence="13">
    <location>
        <position position="166"/>
    </location>
</feature>
<evidence type="ECO:0000256" key="1">
    <source>
        <dbReference type="ARBA" id="ARBA00009518"/>
    </source>
</evidence>
<dbReference type="GO" id="GO:0006281">
    <property type="term" value="P:DNA repair"/>
    <property type="evidence" value="ECO:0007669"/>
    <property type="project" value="UniProtKB-UniRule"/>
</dbReference>
<accession>A0A1Y2SPE3</accession>
<comment type="caution">
    <text evidence="15">The sequence shown here is derived from an EMBL/GenBank/DDBJ whole genome shotgun (WGS) entry which is preliminary data.</text>
</comment>
<keyword evidence="7 13" id="KW-0378">Hydrolase</keyword>
<evidence type="ECO:0000256" key="10">
    <source>
        <dbReference type="ARBA" id="ARBA00023172"/>
    </source>
</evidence>
<keyword evidence="10 13" id="KW-0233">DNA recombination</keyword>
<dbReference type="InterPro" id="IPR020563">
    <property type="entry name" value="X-over_junc_endoDNase_Mg_BS"/>
</dbReference>
<evidence type="ECO:0000256" key="7">
    <source>
        <dbReference type="ARBA" id="ARBA00022801"/>
    </source>
</evidence>
<dbReference type="InterPro" id="IPR012337">
    <property type="entry name" value="RNaseH-like_sf"/>
</dbReference>
<dbReference type="AlphaFoldDB" id="A0A1Y2SPE3"/>
<dbReference type="NCBIfam" id="TIGR00228">
    <property type="entry name" value="ruvC"/>
    <property type="match status" value="1"/>
</dbReference>
<evidence type="ECO:0000256" key="6">
    <source>
        <dbReference type="ARBA" id="ARBA00022763"/>
    </source>
</evidence>
<evidence type="ECO:0000313" key="15">
    <source>
        <dbReference type="EMBL" id="OTA19592.1"/>
    </source>
</evidence>
<feature type="active site" evidence="13">
    <location>
        <position position="35"/>
    </location>
</feature>
<evidence type="ECO:0000256" key="4">
    <source>
        <dbReference type="ARBA" id="ARBA00022723"/>
    </source>
</evidence>
<dbReference type="SUPFAM" id="SSF53098">
    <property type="entry name" value="Ribonuclease H-like"/>
    <property type="match status" value="1"/>
</dbReference>
<keyword evidence="16" id="KW-1185">Reference proteome</keyword>
<dbReference type="GO" id="GO:0005737">
    <property type="term" value="C:cytoplasm"/>
    <property type="evidence" value="ECO:0007669"/>
    <property type="project" value="UniProtKB-SubCell"/>
</dbReference>
<comment type="similarity">
    <text evidence="1 13">Belongs to the RuvC family.</text>
</comment>
<keyword evidence="8 13" id="KW-0460">Magnesium</keyword>
<keyword evidence="2 13" id="KW-0963">Cytoplasm</keyword>
<organism evidence="15 16">
    <name type="scientific">Xenorhabdus beddingii</name>
    <dbReference type="NCBI Taxonomy" id="40578"/>
    <lineage>
        <taxon>Bacteria</taxon>
        <taxon>Pseudomonadati</taxon>
        <taxon>Pseudomonadota</taxon>
        <taxon>Gammaproteobacteria</taxon>
        <taxon>Enterobacterales</taxon>
        <taxon>Morganellaceae</taxon>
        <taxon>Xenorhabdus</taxon>
    </lineage>
</organism>
<dbReference type="CDD" id="cd16962">
    <property type="entry name" value="RuvC"/>
    <property type="match status" value="1"/>
</dbReference>
<evidence type="ECO:0000256" key="14">
    <source>
        <dbReference type="NCBIfam" id="TIGR00228"/>
    </source>
</evidence>
<comment type="catalytic activity">
    <reaction evidence="12 13">
        <text>Endonucleolytic cleavage at a junction such as a reciprocal single-stranded crossover between two homologous DNA duplexes (Holliday junction).</text>
        <dbReference type="EC" id="3.1.21.10"/>
    </reaction>
</comment>
<dbReference type="GO" id="GO:0006310">
    <property type="term" value="P:DNA recombination"/>
    <property type="evidence" value="ECO:0007669"/>
    <property type="project" value="UniProtKB-UniRule"/>
</dbReference>
<dbReference type="Proteomes" id="UP000194204">
    <property type="component" value="Unassembled WGS sequence"/>
</dbReference>
<comment type="subunit">
    <text evidence="13">Homodimer which binds Holliday junction (HJ) DNA. The HJ becomes 2-fold symmetrical on binding to RuvC with unstacked arms; it has a different conformation from HJ DNA in complex with RuvA. In the full resolvosome a probable DNA-RuvA(4)-RuvB(12)-RuvC(2) complex forms which resolves the HJ.</text>
</comment>
<dbReference type="FunFam" id="3.30.420.10:FF:000002">
    <property type="entry name" value="Crossover junction endodeoxyribonuclease RuvC"/>
    <property type="match status" value="1"/>
</dbReference>
<evidence type="ECO:0000256" key="13">
    <source>
        <dbReference type="HAMAP-Rule" id="MF_00034"/>
    </source>
</evidence>
<sequence length="200" mass="21786">MPDLRYQGTFSNVLSHITSESLGEQFDMAIILGIDPGSRVTGYGVIRQQGRQLIYLGSGCIRTKVDDLPTRLQRIYAGVTEIITQFQPDTFAIEQVFMAKNADSALKLGQARGVAIVAAANQSIPVFEYAARQVKQTVVGTGAAEKSQIQHMVRSMLKLSAEPQADAADALAIAITHCHFSQNLLRVGDARLNLTRGRLK</sequence>
<keyword evidence="11 13" id="KW-0234">DNA repair</keyword>
<keyword evidence="9 13" id="KW-0238">DNA-binding</keyword>
<proteinExistence type="inferred from homology"/>
<evidence type="ECO:0000313" key="16">
    <source>
        <dbReference type="Proteomes" id="UP000194204"/>
    </source>
</evidence>
<gene>
    <name evidence="13 15" type="primary">ruvC</name>
    <name evidence="15" type="ORF">Xbed_02272</name>
</gene>
<dbReference type="PANTHER" id="PTHR30194:SF3">
    <property type="entry name" value="CROSSOVER JUNCTION ENDODEOXYRIBONUCLEASE RUVC"/>
    <property type="match status" value="1"/>
</dbReference>
<dbReference type="Pfam" id="PF02075">
    <property type="entry name" value="RuvC"/>
    <property type="match status" value="1"/>
</dbReference>
<evidence type="ECO:0000256" key="5">
    <source>
        <dbReference type="ARBA" id="ARBA00022759"/>
    </source>
</evidence>
<feature type="binding site" evidence="13">
    <location>
        <position position="166"/>
    </location>
    <ligand>
        <name>Mg(2+)</name>
        <dbReference type="ChEBI" id="CHEBI:18420"/>
        <label>1</label>
    </ligand>
</feature>
<evidence type="ECO:0000256" key="8">
    <source>
        <dbReference type="ARBA" id="ARBA00022842"/>
    </source>
</evidence>
<dbReference type="HAMAP" id="MF_00034">
    <property type="entry name" value="RuvC"/>
    <property type="match status" value="1"/>
</dbReference>
<dbReference type="STRING" id="40578.Xbed_02272"/>
<keyword evidence="4 13" id="KW-0479">Metal-binding</keyword>
<evidence type="ECO:0000256" key="9">
    <source>
        <dbReference type="ARBA" id="ARBA00023125"/>
    </source>
</evidence>